<reference evidence="2 3" key="1">
    <citation type="submission" date="2016-02" db="EMBL/GenBank/DDBJ databases">
        <title>Paenibacillus sp. LPB0068, isolated from Crassostrea gigas.</title>
        <authorList>
            <person name="Shin S.-K."/>
            <person name="Yi H."/>
        </authorList>
    </citation>
    <scope>NUCLEOTIDE SEQUENCE [LARGE SCALE GENOMIC DNA]</scope>
    <source>
        <strain evidence="2 3">LPB0068</strain>
    </source>
</reference>
<dbReference type="SUPFAM" id="SSF89550">
    <property type="entry name" value="PHP domain-like"/>
    <property type="match status" value="1"/>
</dbReference>
<organism evidence="2 3">
    <name type="scientific">Paenibacillus crassostreae</name>
    <dbReference type="NCBI Taxonomy" id="1763538"/>
    <lineage>
        <taxon>Bacteria</taxon>
        <taxon>Bacillati</taxon>
        <taxon>Bacillota</taxon>
        <taxon>Bacilli</taxon>
        <taxon>Bacillales</taxon>
        <taxon>Paenibacillaceae</taxon>
        <taxon>Paenibacillus</taxon>
    </lineage>
</organism>
<dbReference type="InterPro" id="IPR004013">
    <property type="entry name" value="PHP_dom"/>
</dbReference>
<gene>
    <name evidence="2" type="ORF">PNBC_18360</name>
</gene>
<sequence>MRIDLHTHAKWSKNTDFSYEYFRNMMQVAYKNQLDAIALTEHFNTRQFGDIYDTLDRHYQYEKDYYMVEGVKVFPGMEVDVQENGHILLIGARENIITVRSKLENHTTEGHYIEMAHLLDLSDEHSCLSIGAHPFRELNPLSHVKPELLTRLNAFDLNGRDLHHVGQQMEEKVNRLAELIGLPVVGGSDTHQLLQFGSVYNQFEQDCDTIDQLRDAIRLGTYKYQISQHLDSKVQLAEAEQARYKKNMKSVG</sequence>
<comment type="caution">
    <text evidence="2">The sequence shown here is derived from an EMBL/GenBank/DDBJ whole genome shotgun (WGS) entry which is preliminary data.</text>
</comment>
<dbReference type="STRING" id="1763538.LPB68_12530"/>
<dbReference type="InterPro" id="IPR052018">
    <property type="entry name" value="PHP_domain"/>
</dbReference>
<dbReference type="Pfam" id="PF02811">
    <property type="entry name" value="PHP"/>
    <property type="match status" value="1"/>
</dbReference>
<dbReference type="RefSeq" id="WP_068660689.1">
    <property type="nucleotide sequence ID" value="NZ_CP017770.1"/>
</dbReference>
<dbReference type="PANTHER" id="PTHR42924">
    <property type="entry name" value="EXONUCLEASE"/>
    <property type="match status" value="1"/>
</dbReference>
<dbReference type="GO" id="GO:0004534">
    <property type="term" value="F:5'-3' RNA exonuclease activity"/>
    <property type="evidence" value="ECO:0007669"/>
    <property type="project" value="TreeGrafter"/>
</dbReference>
<dbReference type="EMBL" id="LSFN01000036">
    <property type="protein sequence ID" value="OAB71953.1"/>
    <property type="molecule type" value="Genomic_DNA"/>
</dbReference>
<dbReference type="OrthoDB" id="9777619at2"/>
<dbReference type="Pfam" id="PF13263">
    <property type="entry name" value="PHP_C"/>
    <property type="match status" value="1"/>
</dbReference>
<name>A0A162KPV4_9BACL</name>
<dbReference type="InterPro" id="IPR016195">
    <property type="entry name" value="Pol/histidinol_Pase-like"/>
</dbReference>
<keyword evidence="3" id="KW-1185">Reference proteome</keyword>
<dbReference type="PANTHER" id="PTHR42924:SF3">
    <property type="entry name" value="POLYMERASE_HISTIDINOL PHOSPHATASE N-TERMINAL DOMAIN-CONTAINING PROTEIN"/>
    <property type="match status" value="1"/>
</dbReference>
<evidence type="ECO:0000313" key="2">
    <source>
        <dbReference type="EMBL" id="OAB71953.1"/>
    </source>
</evidence>
<dbReference type="KEGG" id="pcx:LPB68_12530"/>
<evidence type="ECO:0000259" key="1">
    <source>
        <dbReference type="SMART" id="SM00481"/>
    </source>
</evidence>
<protein>
    <recommendedName>
        <fullName evidence="1">Polymerase/histidinol phosphatase N-terminal domain-containing protein</fullName>
    </recommendedName>
</protein>
<dbReference type="AlphaFoldDB" id="A0A162KPV4"/>
<dbReference type="CDD" id="cd07432">
    <property type="entry name" value="PHP_HisPPase"/>
    <property type="match status" value="1"/>
</dbReference>
<dbReference type="InterPro" id="IPR003141">
    <property type="entry name" value="Pol/His_phosphatase_N"/>
</dbReference>
<dbReference type="SMART" id="SM00481">
    <property type="entry name" value="POLIIIAc"/>
    <property type="match status" value="1"/>
</dbReference>
<dbReference type="GO" id="GO:0035312">
    <property type="term" value="F:5'-3' DNA exonuclease activity"/>
    <property type="evidence" value="ECO:0007669"/>
    <property type="project" value="TreeGrafter"/>
</dbReference>
<feature type="domain" description="Polymerase/histidinol phosphatase N-terminal" evidence="1">
    <location>
        <begin position="3"/>
        <end position="83"/>
    </location>
</feature>
<dbReference type="Proteomes" id="UP000077134">
    <property type="component" value="Unassembled WGS sequence"/>
</dbReference>
<proteinExistence type="predicted"/>
<accession>A0A162KPV4</accession>
<dbReference type="Gene3D" id="3.20.20.140">
    <property type="entry name" value="Metal-dependent hydrolases"/>
    <property type="match status" value="1"/>
</dbReference>
<evidence type="ECO:0000313" key="3">
    <source>
        <dbReference type="Proteomes" id="UP000077134"/>
    </source>
</evidence>